<keyword evidence="2" id="KW-0808">Transferase</keyword>
<dbReference type="Proteomes" id="UP000515856">
    <property type="component" value="Chromosome"/>
</dbReference>
<dbReference type="InterPro" id="IPR007345">
    <property type="entry name" value="Polysacch_pyruvyl_Trfase"/>
</dbReference>
<feature type="domain" description="Polysaccharide pyruvyl transferase" evidence="1">
    <location>
        <begin position="14"/>
        <end position="319"/>
    </location>
</feature>
<gene>
    <name evidence="2" type="ORF">H9Q80_01485</name>
</gene>
<evidence type="ECO:0000259" key="1">
    <source>
        <dbReference type="Pfam" id="PF04230"/>
    </source>
</evidence>
<name>A0A7G9GPC4_9FIRM</name>
<evidence type="ECO:0000313" key="3">
    <source>
        <dbReference type="Proteomes" id="UP000515856"/>
    </source>
</evidence>
<sequence>MKKIGLAVCYDTKNYGSQLQVLATLKKIEELGFETEIIRYKKKISPTFIVQTLPRLFNIPFIQAKINSKKKRNRIDKHDQLRDDVKKRNDRFNKFVTDYFTNLSEQYNGWESLVRKSNQNYDTFLCGSDQLWLPHNLGSHFYTLEFANDDKKKVAYATSFGVSEIPNNLKKGYKKFLNRFQFLSTREIAGQEIIKELTGKNAKVVCDPTLLFNSEQWMKILPEEKVISEKYIFCYFLGDNNEHRNQAEILSQKTGYKIVTIPFLDNFVERDLTFGDYKMFDIDTKDFVNLIRNAEYVLTDSFHGSIFSILNHKKFITFNRYTSGKGSRNSRIDSLCHLLNLNDRRFEKNILDNIFNDIDYDNVEIKLNELRNASISYLIDSLGATK</sequence>
<dbReference type="Pfam" id="PF04230">
    <property type="entry name" value="PS_pyruv_trans"/>
    <property type="match status" value="1"/>
</dbReference>
<dbReference type="AlphaFoldDB" id="A0A7G9GPC4"/>
<dbReference type="GO" id="GO:0016740">
    <property type="term" value="F:transferase activity"/>
    <property type="evidence" value="ECO:0007669"/>
    <property type="project" value="UniProtKB-KW"/>
</dbReference>
<dbReference type="RefSeq" id="WP_117536299.1">
    <property type="nucleotide sequence ID" value="NZ_CP060636.1"/>
</dbReference>
<accession>A0A7G9GPC4</accession>
<protein>
    <submittedName>
        <fullName evidence="2">Polysaccharide pyruvyl transferase family protein</fullName>
    </submittedName>
</protein>
<dbReference type="EMBL" id="CP060636">
    <property type="protein sequence ID" value="QNM12656.1"/>
    <property type="molecule type" value="Genomic_DNA"/>
</dbReference>
<dbReference type="KEGG" id="ehn:H9Q80_01485"/>
<proteinExistence type="predicted"/>
<organism evidence="2 3">
    <name type="scientific">[Eubacterium] hominis</name>
    <dbReference type="NCBI Taxonomy" id="2764325"/>
    <lineage>
        <taxon>Bacteria</taxon>
        <taxon>Bacillati</taxon>
        <taxon>Bacillota</taxon>
        <taxon>Erysipelotrichia</taxon>
        <taxon>Erysipelotrichales</taxon>
        <taxon>Erysipelotrichaceae</taxon>
        <taxon>Amedibacillus</taxon>
    </lineage>
</organism>
<evidence type="ECO:0000313" key="2">
    <source>
        <dbReference type="EMBL" id="QNM12656.1"/>
    </source>
</evidence>
<reference evidence="2 3" key="1">
    <citation type="submission" date="2020-08" db="EMBL/GenBank/DDBJ databases">
        <authorList>
            <person name="Liu C."/>
            <person name="Sun Q."/>
        </authorList>
    </citation>
    <scope>NUCLEOTIDE SEQUENCE [LARGE SCALE GENOMIC DNA]</scope>
    <source>
        <strain evidence="2 3">NSJ-61</strain>
    </source>
</reference>
<keyword evidence="3" id="KW-1185">Reference proteome</keyword>